<protein>
    <submittedName>
        <fullName evidence="3">Uncharacterized protein</fullName>
    </submittedName>
</protein>
<sequence>MKMYSEGTKKTEKQRRVESNQNEFYGPRFRDYEEQIYMGGDVDDQQIKMSDCGRKRKIIGSYFMPRTTSGYRPIIKSVLQAKKRKEKKCDLAASKWMIDAKIPLNDTNSMYYHPMFDVVAAYGGGYKGHRFHDLRGYFLNKNVVEIKKFVIVFALYGKNIDVQSMLMGGQINVGEPLIFFWYIVLKVLHFLSPLILPMHQKQ</sequence>
<keyword evidence="2" id="KW-1133">Transmembrane helix</keyword>
<evidence type="ECO:0000313" key="4">
    <source>
        <dbReference type="Proteomes" id="UP001280121"/>
    </source>
</evidence>
<accession>A0AAD9U895</accession>
<keyword evidence="2" id="KW-0812">Transmembrane</keyword>
<feature type="transmembrane region" description="Helical" evidence="2">
    <location>
        <begin position="177"/>
        <end position="196"/>
    </location>
</feature>
<evidence type="ECO:0000256" key="1">
    <source>
        <dbReference type="SAM" id="MobiDB-lite"/>
    </source>
</evidence>
<name>A0AAD9U895_9ROSI</name>
<reference evidence="3" key="1">
    <citation type="journal article" date="2023" name="Plant J.">
        <title>Genome sequences and population genomics provide insights into the demographic history, inbreeding, and mutation load of two 'living fossil' tree species of Dipteronia.</title>
        <authorList>
            <person name="Feng Y."/>
            <person name="Comes H.P."/>
            <person name="Chen J."/>
            <person name="Zhu S."/>
            <person name="Lu R."/>
            <person name="Zhang X."/>
            <person name="Li P."/>
            <person name="Qiu J."/>
            <person name="Olsen K.M."/>
            <person name="Qiu Y."/>
        </authorList>
    </citation>
    <scope>NUCLEOTIDE SEQUENCE</scope>
    <source>
        <strain evidence="3">KIB01</strain>
    </source>
</reference>
<dbReference type="AlphaFoldDB" id="A0AAD9U895"/>
<feature type="compositionally biased region" description="Basic and acidic residues" evidence="1">
    <location>
        <begin position="7"/>
        <end position="18"/>
    </location>
</feature>
<comment type="caution">
    <text evidence="3">The sequence shown here is derived from an EMBL/GenBank/DDBJ whole genome shotgun (WGS) entry which is preliminary data.</text>
</comment>
<proteinExistence type="predicted"/>
<feature type="region of interest" description="Disordered" evidence="1">
    <location>
        <begin position="1"/>
        <end position="24"/>
    </location>
</feature>
<evidence type="ECO:0000256" key="2">
    <source>
        <dbReference type="SAM" id="Phobius"/>
    </source>
</evidence>
<keyword evidence="4" id="KW-1185">Reference proteome</keyword>
<keyword evidence="2" id="KW-0472">Membrane</keyword>
<dbReference type="EMBL" id="JANJYI010000005">
    <property type="protein sequence ID" value="KAK2649272.1"/>
    <property type="molecule type" value="Genomic_DNA"/>
</dbReference>
<dbReference type="Proteomes" id="UP001280121">
    <property type="component" value="Unassembled WGS sequence"/>
</dbReference>
<organism evidence="3 4">
    <name type="scientific">Dipteronia dyeriana</name>
    <dbReference type="NCBI Taxonomy" id="168575"/>
    <lineage>
        <taxon>Eukaryota</taxon>
        <taxon>Viridiplantae</taxon>
        <taxon>Streptophyta</taxon>
        <taxon>Embryophyta</taxon>
        <taxon>Tracheophyta</taxon>
        <taxon>Spermatophyta</taxon>
        <taxon>Magnoliopsida</taxon>
        <taxon>eudicotyledons</taxon>
        <taxon>Gunneridae</taxon>
        <taxon>Pentapetalae</taxon>
        <taxon>rosids</taxon>
        <taxon>malvids</taxon>
        <taxon>Sapindales</taxon>
        <taxon>Sapindaceae</taxon>
        <taxon>Hippocastanoideae</taxon>
        <taxon>Acereae</taxon>
        <taxon>Dipteronia</taxon>
    </lineage>
</organism>
<evidence type="ECO:0000313" key="3">
    <source>
        <dbReference type="EMBL" id="KAK2649272.1"/>
    </source>
</evidence>
<gene>
    <name evidence="3" type="ORF">Ddye_016761</name>
</gene>